<dbReference type="AlphaFoldDB" id="A0A381YJA5"/>
<feature type="non-terminal residue" evidence="1">
    <location>
        <position position="1"/>
    </location>
</feature>
<organism evidence="1">
    <name type="scientific">marine metagenome</name>
    <dbReference type="NCBI Taxonomy" id="408172"/>
    <lineage>
        <taxon>unclassified sequences</taxon>
        <taxon>metagenomes</taxon>
        <taxon>ecological metagenomes</taxon>
    </lineage>
</organism>
<sequence length="28" mass="3248">VSAIILGISYVILQKRSVRKRELKNFES</sequence>
<dbReference type="EMBL" id="UINC01018289">
    <property type="protein sequence ID" value="SVA76692.1"/>
    <property type="molecule type" value="Genomic_DNA"/>
</dbReference>
<name>A0A381YJA5_9ZZZZ</name>
<proteinExistence type="predicted"/>
<evidence type="ECO:0000313" key="1">
    <source>
        <dbReference type="EMBL" id="SVA76692.1"/>
    </source>
</evidence>
<reference evidence="1" key="1">
    <citation type="submission" date="2018-05" db="EMBL/GenBank/DDBJ databases">
        <authorList>
            <person name="Lanie J.A."/>
            <person name="Ng W.-L."/>
            <person name="Kazmierczak K.M."/>
            <person name="Andrzejewski T.M."/>
            <person name="Davidsen T.M."/>
            <person name="Wayne K.J."/>
            <person name="Tettelin H."/>
            <person name="Glass J.I."/>
            <person name="Rusch D."/>
            <person name="Podicherti R."/>
            <person name="Tsui H.-C.T."/>
            <person name="Winkler M.E."/>
        </authorList>
    </citation>
    <scope>NUCLEOTIDE SEQUENCE</scope>
</reference>
<protein>
    <submittedName>
        <fullName evidence="1">Uncharacterized protein</fullName>
    </submittedName>
</protein>
<accession>A0A381YJA5</accession>
<gene>
    <name evidence="1" type="ORF">METZ01_LOCUS129546</name>
</gene>